<dbReference type="KEGG" id="kim:G3T16_17285"/>
<dbReference type="InterPro" id="IPR011057">
    <property type="entry name" value="Mss4-like_sf"/>
</dbReference>
<evidence type="ECO:0000256" key="3">
    <source>
        <dbReference type="ARBA" id="ARBA00022833"/>
    </source>
</evidence>
<dbReference type="SUPFAM" id="SSF51316">
    <property type="entry name" value="Mss4-like"/>
    <property type="match status" value="1"/>
</dbReference>
<evidence type="ECO:0000313" key="7">
    <source>
        <dbReference type="Proteomes" id="UP000477680"/>
    </source>
</evidence>
<gene>
    <name evidence="6" type="ORF">G3T16_17285</name>
</gene>
<dbReference type="PANTHER" id="PTHR33337">
    <property type="entry name" value="GFA DOMAIN-CONTAINING PROTEIN"/>
    <property type="match status" value="1"/>
</dbReference>
<dbReference type="PANTHER" id="PTHR33337:SF40">
    <property type="entry name" value="CENP-V_GFA DOMAIN-CONTAINING PROTEIN-RELATED"/>
    <property type="match status" value="1"/>
</dbReference>
<evidence type="ECO:0000256" key="4">
    <source>
        <dbReference type="ARBA" id="ARBA00023239"/>
    </source>
</evidence>
<dbReference type="Proteomes" id="UP000477680">
    <property type="component" value="Chromosome"/>
</dbReference>
<evidence type="ECO:0000259" key="5">
    <source>
        <dbReference type="Pfam" id="PF04828"/>
    </source>
</evidence>
<dbReference type="Gene3D" id="3.90.1590.10">
    <property type="entry name" value="glutathione-dependent formaldehyde- activating enzyme (gfa)"/>
    <property type="match status" value="1"/>
</dbReference>
<dbReference type="RefSeq" id="WP_163496311.1">
    <property type="nucleotide sequence ID" value="NZ_CP048711.1"/>
</dbReference>
<keyword evidence="4" id="KW-0456">Lyase</keyword>
<dbReference type="Pfam" id="PF04828">
    <property type="entry name" value="GFA"/>
    <property type="match status" value="1"/>
</dbReference>
<dbReference type="GO" id="GO:0046872">
    <property type="term" value="F:metal ion binding"/>
    <property type="evidence" value="ECO:0007669"/>
    <property type="project" value="UniProtKB-KW"/>
</dbReference>
<proteinExistence type="inferred from homology"/>
<keyword evidence="2" id="KW-0479">Metal-binding</keyword>
<evidence type="ECO:0000313" key="6">
    <source>
        <dbReference type="EMBL" id="QIB66881.1"/>
    </source>
</evidence>
<dbReference type="AlphaFoldDB" id="A0A6C0U443"/>
<dbReference type="InterPro" id="IPR006913">
    <property type="entry name" value="CENP-V/GFA"/>
</dbReference>
<organism evidence="6 7">
    <name type="scientific">Kineobactrum salinum</name>
    <dbReference type="NCBI Taxonomy" id="2708301"/>
    <lineage>
        <taxon>Bacteria</taxon>
        <taxon>Pseudomonadati</taxon>
        <taxon>Pseudomonadota</taxon>
        <taxon>Gammaproteobacteria</taxon>
        <taxon>Cellvibrionales</taxon>
        <taxon>Halieaceae</taxon>
        <taxon>Kineobactrum</taxon>
    </lineage>
</organism>
<sequence length="161" mass="17876">MESFESQHCPCACGKSVVIVKALPRMRYYCHCLTCQEFCQSPFSDNTALRAEEVEIVDESTIEFKKHQKNAVVDRGVCKHCRSPVVGFALLLPGVKAAFVPGSHYPNQAALPNPNRHIFCHRRVKDVPDSLTKHSGAFFSQAVMVPKMMLSMLRKPGANAA</sequence>
<protein>
    <recommendedName>
        <fullName evidence="5">CENP-V/GFA domain-containing protein</fullName>
    </recommendedName>
</protein>
<evidence type="ECO:0000256" key="1">
    <source>
        <dbReference type="ARBA" id="ARBA00005495"/>
    </source>
</evidence>
<feature type="domain" description="CENP-V/GFA" evidence="5">
    <location>
        <begin position="9"/>
        <end position="120"/>
    </location>
</feature>
<name>A0A6C0U443_9GAMM</name>
<dbReference type="EMBL" id="CP048711">
    <property type="protein sequence ID" value="QIB66881.1"/>
    <property type="molecule type" value="Genomic_DNA"/>
</dbReference>
<comment type="similarity">
    <text evidence="1">Belongs to the Gfa family.</text>
</comment>
<reference evidence="6 7" key="1">
    <citation type="submission" date="2020-02" db="EMBL/GenBank/DDBJ databases">
        <title>Genome sequencing for Kineobactrum sp. M2.</title>
        <authorList>
            <person name="Park S.-J."/>
        </authorList>
    </citation>
    <scope>NUCLEOTIDE SEQUENCE [LARGE SCALE GENOMIC DNA]</scope>
    <source>
        <strain evidence="6 7">M2</strain>
    </source>
</reference>
<accession>A0A6C0U443</accession>
<dbReference type="GO" id="GO:0016846">
    <property type="term" value="F:carbon-sulfur lyase activity"/>
    <property type="evidence" value="ECO:0007669"/>
    <property type="project" value="InterPro"/>
</dbReference>
<evidence type="ECO:0000256" key="2">
    <source>
        <dbReference type="ARBA" id="ARBA00022723"/>
    </source>
</evidence>
<keyword evidence="7" id="KW-1185">Reference proteome</keyword>
<keyword evidence="3" id="KW-0862">Zinc</keyword>